<dbReference type="EMBL" id="CAKMRJ010003334">
    <property type="protein sequence ID" value="CAH1434013.1"/>
    <property type="molecule type" value="Genomic_DNA"/>
</dbReference>
<accession>A0AAU9N9T3</accession>
<evidence type="ECO:0000313" key="1">
    <source>
        <dbReference type="EMBL" id="CAH1434013.1"/>
    </source>
</evidence>
<reference evidence="1 2" key="1">
    <citation type="submission" date="2022-01" db="EMBL/GenBank/DDBJ databases">
        <authorList>
            <person name="Xiong W."/>
            <person name="Schranz E."/>
        </authorList>
    </citation>
    <scope>NUCLEOTIDE SEQUENCE [LARGE SCALE GENOMIC DNA]</scope>
</reference>
<sequence>MLPSQEHPTYPTIIIYDHDPPTTIFVHYHHPPFIVAVYHHHPPATILVLHHPLKNTHNHSFLLLLPLSPFVTTVRCRLPDHLHLPHHHLSFPNLNHSPTPFT</sequence>
<protein>
    <submittedName>
        <fullName evidence="1">Uncharacterized protein</fullName>
    </submittedName>
</protein>
<name>A0AAU9N9T3_9ASTR</name>
<proteinExistence type="predicted"/>
<evidence type="ECO:0000313" key="2">
    <source>
        <dbReference type="Proteomes" id="UP001157418"/>
    </source>
</evidence>
<dbReference type="Proteomes" id="UP001157418">
    <property type="component" value="Unassembled WGS sequence"/>
</dbReference>
<comment type="caution">
    <text evidence="1">The sequence shown here is derived from an EMBL/GenBank/DDBJ whole genome shotgun (WGS) entry which is preliminary data.</text>
</comment>
<gene>
    <name evidence="1" type="ORF">LVIROSA_LOCUS20567</name>
</gene>
<dbReference type="AlphaFoldDB" id="A0AAU9N9T3"/>
<keyword evidence="2" id="KW-1185">Reference proteome</keyword>
<organism evidence="1 2">
    <name type="scientific">Lactuca virosa</name>
    <dbReference type="NCBI Taxonomy" id="75947"/>
    <lineage>
        <taxon>Eukaryota</taxon>
        <taxon>Viridiplantae</taxon>
        <taxon>Streptophyta</taxon>
        <taxon>Embryophyta</taxon>
        <taxon>Tracheophyta</taxon>
        <taxon>Spermatophyta</taxon>
        <taxon>Magnoliopsida</taxon>
        <taxon>eudicotyledons</taxon>
        <taxon>Gunneridae</taxon>
        <taxon>Pentapetalae</taxon>
        <taxon>asterids</taxon>
        <taxon>campanulids</taxon>
        <taxon>Asterales</taxon>
        <taxon>Asteraceae</taxon>
        <taxon>Cichorioideae</taxon>
        <taxon>Cichorieae</taxon>
        <taxon>Lactucinae</taxon>
        <taxon>Lactuca</taxon>
    </lineage>
</organism>